<reference evidence="1 2" key="1">
    <citation type="submission" date="2016-11" db="EMBL/GenBank/DDBJ databases">
        <authorList>
            <person name="Jaros S."/>
            <person name="Januszkiewicz K."/>
            <person name="Wedrychowicz H."/>
        </authorList>
    </citation>
    <scope>NUCLEOTIDE SEQUENCE [LARGE SCALE GENOMIC DNA]</scope>
    <source>
        <strain evidence="1 2">DSM 21425</strain>
    </source>
</reference>
<dbReference type="SUPFAM" id="SSF49464">
    <property type="entry name" value="Carboxypeptidase regulatory domain-like"/>
    <property type="match status" value="1"/>
</dbReference>
<dbReference type="Pfam" id="PF13715">
    <property type="entry name" value="CarbopepD_reg_2"/>
    <property type="match status" value="1"/>
</dbReference>
<dbReference type="STRING" id="579105.SAMN04488096_106124"/>
<organism evidence="1 2">
    <name type="scientific">Mesonia phycicola</name>
    <dbReference type="NCBI Taxonomy" id="579105"/>
    <lineage>
        <taxon>Bacteria</taxon>
        <taxon>Pseudomonadati</taxon>
        <taxon>Bacteroidota</taxon>
        <taxon>Flavobacteriia</taxon>
        <taxon>Flavobacteriales</taxon>
        <taxon>Flavobacteriaceae</taxon>
        <taxon>Mesonia</taxon>
    </lineage>
</organism>
<dbReference type="AlphaFoldDB" id="A0A1M6FFU2"/>
<dbReference type="SUPFAM" id="SSF56935">
    <property type="entry name" value="Porins"/>
    <property type="match status" value="1"/>
</dbReference>
<keyword evidence="2" id="KW-1185">Reference proteome</keyword>
<evidence type="ECO:0000313" key="1">
    <source>
        <dbReference type="EMBL" id="SHI96598.1"/>
    </source>
</evidence>
<dbReference type="EMBL" id="FQYY01000006">
    <property type="protein sequence ID" value="SHI96598.1"/>
    <property type="molecule type" value="Genomic_DNA"/>
</dbReference>
<accession>A0A1M6FFU2</accession>
<proteinExistence type="predicted"/>
<dbReference type="InterPro" id="IPR008969">
    <property type="entry name" value="CarboxyPept-like_regulatory"/>
</dbReference>
<name>A0A1M6FFU2_9FLAO</name>
<dbReference type="Gene3D" id="2.60.40.1120">
    <property type="entry name" value="Carboxypeptidase-like, regulatory domain"/>
    <property type="match status" value="1"/>
</dbReference>
<evidence type="ECO:0000313" key="2">
    <source>
        <dbReference type="Proteomes" id="UP000184225"/>
    </source>
</evidence>
<protein>
    <submittedName>
        <fullName evidence="1">CarboxypepD_reg-like domain-containing protein</fullName>
    </submittedName>
</protein>
<dbReference type="Proteomes" id="UP000184225">
    <property type="component" value="Unassembled WGS sequence"/>
</dbReference>
<gene>
    <name evidence="1" type="ORF">SAMN04488096_106124</name>
</gene>
<sequence>MLLKAAYKNITNFIKPKKTYFFFGLFYILFVVSLQAQEVQFSGIIQDSMQNPIAHANVIATPQDSILQTTFSITNQQGKYKLDLIANKNYTLKITHLAFGKQIDTVIITKSETKNYTLFERTESLEEVVIEQEMAVVVKEDTIRYKVDQFKTGDERKLRDILKKLPGVEVDREGNVKVNGKEVKKLMIEGQEFFTGDPKLGVNNIPADAIKEIEALDNNPEITMLKGLDDSQRMVLNIKLKEGKKNFMFGESEVGGGIKERYYVNPNIFYYSPNRSINVLADLNNTGESAFSYSDLIDFEGGFYSLRGTQNKFATQPSASLFSGNNGFSNKNKLGAASWSERLAKYLRLDAYVIVKDVFTESKTIQEINYISQEQEDEYRENEEKNDQFFSLGKVKLRYDNLKDWDLQTNFLVKYADAVAREQTVSITNNENIFFNDVNDINSFSLSNVNSINKKFSYKHTLSINTNFEYNEKKNNYDWLFNQPIFNEIIPIEETESGDINLLKDNSSYSQLFQVDAKHYWILNNTNHLYPTAGINYLKKDFNTFEYQKLDNENLINFQDAGFNNQLDFKLIDAFGGFQYKTMFGKWITRLGAFTHLYSWQAKQFNTEIVNHQKMIFLPEVMVKWDINKVESFRLDYRLNSTFADAEKFANRFQLTNFNSIYQGNENLENELYHDVDISYRNYNFYSKINYNINLSYLGREQSIRETTQLDGISYINTSILNSLPENSYSGYVSISKRFKSDLTLSVNGNVYLNDYARLVNEERLDYKSKSYSYSAKGKYYKKNFPTIEIAFQQSFNVFSSEDQEATRFTQLNPSATIKYRFFKDFLLESDYKYTYYINQNTNESSEFQIGNASLRYKQESSAWGFGVEVSNIFDVNFKRNNSTSNFLISDQRTLLQPRILLLKVTYQL</sequence>